<gene>
    <name evidence="3" type="ORF">CCHOA_02365</name>
</gene>
<evidence type="ECO:0000256" key="1">
    <source>
        <dbReference type="SAM" id="MobiDB-lite"/>
    </source>
</evidence>
<accession>A0A3G6J8V7</accession>
<keyword evidence="4" id="KW-1185">Reference proteome</keyword>
<keyword evidence="2" id="KW-0812">Transmembrane</keyword>
<feature type="transmembrane region" description="Helical" evidence="2">
    <location>
        <begin position="147"/>
        <end position="164"/>
    </location>
</feature>
<reference evidence="3 4" key="1">
    <citation type="submission" date="2018-11" db="EMBL/GenBank/DDBJ databases">
        <authorList>
            <person name="Kleinhagauer T."/>
            <person name="Glaeser S.P."/>
            <person name="Spergser J."/>
            <person name="Ruckert C."/>
            <person name="Kaempfer P."/>
            <person name="Busse H.-J."/>
        </authorList>
    </citation>
    <scope>NUCLEOTIDE SEQUENCE [LARGE SCALE GENOMIC DNA]</scope>
    <source>
        <strain evidence="3 4">200CH</strain>
    </source>
</reference>
<dbReference type="OrthoDB" id="4413216at2"/>
<evidence type="ECO:0000256" key="2">
    <source>
        <dbReference type="SAM" id="Phobius"/>
    </source>
</evidence>
<feature type="transmembrane region" description="Helical" evidence="2">
    <location>
        <begin position="176"/>
        <end position="198"/>
    </location>
</feature>
<keyword evidence="2" id="KW-0472">Membrane</keyword>
<feature type="compositionally biased region" description="Basic and acidic residues" evidence="1">
    <location>
        <begin position="1"/>
        <end position="31"/>
    </location>
</feature>
<proteinExistence type="predicted"/>
<dbReference type="AlphaFoldDB" id="A0A3G6J8V7"/>
<keyword evidence="2" id="KW-1133">Transmembrane helix</keyword>
<sequence length="279" mass="31181">MHHPADHPEHPRRLPAHRWEDGLFPEYDHHNTSQPAGGTPHRDHALPPSPQIIPRQAGKQPSTPDRYTPADYPPNSSTTGTTPHHRQDPTTREVTRQIPRPTPPPHYAAGAPGTPVPPSATAISRLPGQRMVYVDLCAPLHTLTFDVCKLIVVTGVAWMAIGAVDRQPPLINVPPYTHNLLVVLWLIGVLFTFIIPLIRSRRRRLMVTDDQLILHNYGGVSGRDVIQLREVSQISRRRKTLYLQFGVDGRTVAIEQVAQAKQVAAVLTDRITAVSRWVY</sequence>
<name>A0A3G6J8V7_9CORY</name>
<dbReference type="KEGG" id="ccho:CCHOA_02365"/>
<feature type="region of interest" description="Disordered" evidence="1">
    <location>
        <begin position="1"/>
        <end position="122"/>
    </location>
</feature>
<dbReference type="RefSeq" id="WP_123926273.1">
    <property type="nucleotide sequence ID" value="NZ_CP033896.1"/>
</dbReference>
<feature type="compositionally biased region" description="Basic and acidic residues" evidence="1">
    <location>
        <begin position="85"/>
        <end position="95"/>
    </location>
</feature>
<protein>
    <submittedName>
        <fullName evidence="3">Uncharacterized protein</fullName>
    </submittedName>
</protein>
<evidence type="ECO:0000313" key="3">
    <source>
        <dbReference type="EMBL" id="AZA12890.1"/>
    </source>
</evidence>
<evidence type="ECO:0000313" key="4">
    <source>
        <dbReference type="Proteomes" id="UP000269019"/>
    </source>
</evidence>
<dbReference type="EMBL" id="CP033896">
    <property type="protein sequence ID" value="AZA12890.1"/>
    <property type="molecule type" value="Genomic_DNA"/>
</dbReference>
<dbReference type="Proteomes" id="UP000269019">
    <property type="component" value="Chromosome"/>
</dbReference>
<organism evidence="3 4">
    <name type="scientific">Corynebacterium choanae</name>
    <dbReference type="NCBI Taxonomy" id="1862358"/>
    <lineage>
        <taxon>Bacteria</taxon>
        <taxon>Bacillati</taxon>
        <taxon>Actinomycetota</taxon>
        <taxon>Actinomycetes</taxon>
        <taxon>Mycobacteriales</taxon>
        <taxon>Corynebacteriaceae</taxon>
        <taxon>Corynebacterium</taxon>
    </lineage>
</organism>